<dbReference type="InterPro" id="IPR013320">
    <property type="entry name" value="ConA-like_dom_sf"/>
</dbReference>
<evidence type="ECO:0000256" key="3">
    <source>
        <dbReference type="ARBA" id="ARBA00023295"/>
    </source>
</evidence>
<comment type="similarity">
    <text evidence="1 4">Belongs to the glycosyl hydrolase 32 family.</text>
</comment>
<gene>
    <name evidence="8" type="ORF">FA14DRAFT_121133</name>
</gene>
<dbReference type="Gene3D" id="2.115.10.20">
    <property type="entry name" value="Glycosyl hydrolase domain, family 43"/>
    <property type="match status" value="1"/>
</dbReference>
<dbReference type="STRING" id="1280837.A0A316VJJ9"/>
<keyword evidence="9" id="KW-1185">Reference proteome</keyword>
<evidence type="ECO:0000256" key="1">
    <source>
        <dbReference type="ARBA" id="ARBA00009902"/>
    </source>
</evidence>
<dbReference type="Proteomes" id="UP000245771">
    <property type="component" value="Unassembled WGS sequence"/>
</dbReference>
<dbReference type="RefSeq" id="XP_025355977.1">
    <property type="nucleotide sequence ID" value="XM_025496446.1"/>
</dbReference>
<feature type="compositionally biased region" description="Low complexity" evidence="5">
    <location>
        <begin position="1"/>
        <end position="11"/>
    </location>
</feature>
<reference evidence="8 9" key="1">
    <citation type="journal article" date="2018" name="Mol. Biol. Evol.">
        <title>Broad Genomic Sampling Reveals a Smut Pathogenic Ancestry of the Fungal Clade Ustilaginomycotina.</title>
        <authorList>
            <person name="Kijpornyongpan T."/>
            <person name="Mondo S.J."/>
            <person name="Barry K."/>
            <person name="Sandor L."/>
            <person name="Lee J."/>
            <person name="Lipzen A."/>
            <person name="Pangilinan J."/>
            <person name="LaButti K."/>
            <person name="Hainaut M."/>
            <person name="Henrissat B."/>
            <person name="Grigoriev I.V."/>
            <person name="Spatafora J.W."/>
            <person name="Aime M.C."/>
        </authorList>
    </citation>
    <scope>NUCLEOTIDE SEQUENCE [LARGE SCALE GENOMIC DNA]</scope>
    <source>
        <strain evidence="8 9">MCA 3882</strain>
    </source>
</reference>
<evidence type="ECO:0000313" key="8">
    <source>
        <dbReference type="EMBL" id="PWN35675.1"/>
    </source>
</evidence>
<keyword evidence="2 4" id="KW-0378">Hydrolase</keyword>
<dbReference type="GO" id="GO:0005737">
    <property type="term" value="C:cytoplasm"/>
    <property type="evidence" value="ECO:0007669"/>
    <property type="project" value="TreeGrafter"/>
</dbReference>
<evidence type="ECO:0000256" key="2">
    <source>
        <dbReference type="ARBA" id="ARBA00022801"/>
    </source>
</evidence>
<sequence>MTISSLTSTSSDDLETSNATIRQAKDVDEQDFLRFRPSYHLIAPKNWMNDPCGPCYDEKTGLYHLLYQYNPEGATWGNMSWLHATSKDMVHWAHVNKTPSFTPQLPHDCKGVFSGAMVPHGPRGEENMLTAFYTAVSYLPIHWTKPYHWGCEKLAIATSTDGGQTWNRDESSVLLESPPVEHKEDVASWRDPFISAWPEMDDQLGLPRGKYLYGLIAGGLRNKTPTAFLYRIEKEDLTKWKFVSTIADVGLNHSLGKASGEMGRNWEVCNFFTLPRQSPQTGKDAQYTLMNVEGVGKDFKSRHPMWAQSSMTKSKDGKGVILHPFKSGILDHGSLYAATTFYHQHTSRRILWGWITEDDLAESRYDQQGWSGCISLPREIVPLSFENVDPVMLQHSLIAPTFDFSKADQSSTTGVKISTLGVKPAEESAALRKGAEYHYIAKPSTAKLPINSRNFELSFEVLINKESSEGGVSICHDADGKHGVKVVYSNETIQVIREGTTSDPDVNTSTITVPFAPLRFVDGTFERLRFHLFLDNSVLELFVNDRLCITTRIYWQHEEAIQTSLIRNSGESNYQNVQIWSGLQKAMLDEGADADQDALGIDGVAHL</sequence>
<evidence type="ECO:0000256" key="5">
    <source>
        <dbReference type="SAM" id="MobiDB-lite"/>
    </source>
</evidence>
<dbReference type="Gene3D" id="2.60.120.560">
    <property type="entry name" value="Exo-inulinase, domain 1"/>
    <property type="match status" value="1"/>
</dbReference>
<dbReference type="InterPro" id="IPR001362">
    <property type="entry name" value="Glyco_hydro_32"/>
</dbReference>
<feature type="region of interest" description="Disordered" evidence="5">
    <location>
        <begin position="1"/>
        <end position="22"/>
    </location>
</feature>
<dbReference type="GeneID" id="37018227"/>
<organism evidence="8 9">
    <name type="scientific">Meira miltonrushii</name>
    <dbReference type="NCBI Taxonomy" id="1280837"/>
    <lineage>
        <taxon>Eukaryota</taxon>
        <taxon>Fungi</taxon>
        <taxon>Dikarya</taxon>
        <taxon>Basidiomycota</taxon>
        <taxon>Ustilaginomycotina</taxon>
        <taxon>Exobasidiomycetes</taxon>
        <taxon>Exobasidiales</taxon>
        <taxon>Brachybasidiaceae</taxon>
        <taxon>Meira</taxon>
    </lineage>
</organism>
<dbReference type="Pfam" id="PF00251">
    <property type="entry name" value="Glyco_hydro_32N"/>
    <property type="match status" value="1"/>
</dbReference>
<dbReference type="InParanoid" id="A0A316VJJ9"/>
<protein>
    <submittedName>
        <fullName evidence="8">Arabinanase/levansucrase/invertase</fullName>
    </submittedName>
</protein>
<dbReference type="SUPFAM" id="SSF75005">
    <property type="entry name" value="Arabinanase/levansucrase/invertase"/>
    <property type="match status" value="1"/>
</dbReference>
<dbReference type="SUPFAM" id="SSF49899">
    <property type="entry name" value="Concanavalin A-like lectins/glucanases"/>
    <property type="match status" value="1"/>
</dbReference>
<dbReference type="GO" id="GO:0005987">
    <property type="term" value="P:sucrose catabolic process"/>
    <property type="evidence" value="ECO:0007669"/>
    <property type="project" value="TreeGrafter"/>
</dbReference>
<dbReference type="InterPro" id="IPR013148">
    <property type="entry name" value="Glyco_hydro_32_N"/>
</dbReference>
<dbReference type="PANTHER" id="PTHR42800">
    <property type="entry name" value="EXOINULINASE INUD (AFU_ORTHOLOGUE AFUA_5G00480)"/>
    <property type="match status" value="1"/>
</dbReference>
<dbReference type="GO" id="GO:0004575">
    <property type="term" value="F:sucrose alpha-glucosidase activity"/>
    <property type="evidence" value="ECO:0007669"/>
    <property type="project" value="TreeGrafter"/>
</dbReference>
<dbReference type="AlphaFoldDB" id="A0A316VJJ9"/>
<keyword evidence="3 4" id="KW-0326">Glycosidase</keyword>
<feature type="domain" description="Glycosyl hydrolase family 32 C-terminal" evidence="7">
    <location>
        <begin position="442"/>
        <end position="581"/>
    </location>
</feature>
<evidence type="ECO:0000259" key="7">
    <source>
        <dbReference type="Pfam" id="PF08244"/>
    </source>
</evidence>
<evidence type="ECO:0000256" key="4">
    <source>
        <dbReference type="RuleBase" id="RU362110"/>
    </source>
</evidence>
<dbReference type="EMBL" id="KZ819603">
    <property type="protein sequence ID" value="PWN35675.1"/>
    <property type="molecule type" value="Genomic_DNA"/>
</dbReference>
<proteinExistence type="inferred from homology"/>
<name>A0A316VJJ9_9BASI</name>
<dbReference type="SMART" id="SM00640">
    <property type="entry name" value="Glyco_32"/>
    <property type="match status" value="1"/>
</dbReference>
<dbReference type="Pfam" id="PF08244">
    <property type="entry name" value="Glyco_hydro_32C"/>
    <property type="match status" value="1"/>
</dbReference>
<evidence type="ECO:0000259" key="6">
    <source>
        <dbReference type="Pfam" id="PF00251"/>
    </source>
</evidence>
<dbReference type="PANTHER" id="PTHR42800:SF3">
    <property type="entry name" value="GLYCOSYL HYDROLASE FAMILY 32 N-TERMINAL DOMAIN-CONTAINING PROTEIN"/>
    <property type="match status" value="1"/>
</dbReference>
<evidence type="ECO:0000313" key="9">
    <source>
        <dbReference type="Proteomes" id="UP000245771"/>
    </source>
</evidence>
<accession>A0A316VJJ9</accession>
<dbReference type="OrthoDB" id="202537at2759"/>
<dbReference type="InterPro" id="IPR023296">
    <property type="entry name" value="Glyco_hydro_beta-prop_sf"/>
</dbReference>
<dbReference type="InterPro" id="IPR013189">
    <property type="entry name" value="Glyco_hydro_32_C"/>
</dbReference>
<dbReference type="CDD" id="cd18621">
    <property type="entry name" value="GH32_XdINV-like"/>
    <property type="match status" value="1"/>
</dbReference>
<feature type="domain" description="Glycosyl hydrolase family 32 N-terminal" evidence="6">
    <location>
        <begin position="40"/>
        <end position="381"/>
    </location>
</feature>